<evidence type="ECO:0000313" key="4">
    <source>
        <dbReference type="Proteomes" id="UP000547510"/>
    </source>
</evidence>
<name>A0A841CPZ7_9PSEU</name>
<dbReference type="PANTHER" id="PTHR35176:SF6">
    <property type="entry name" value="HEME OXYGENASE HI_0854-RELATED"/>
    <property type="match status" value="1"/>
</dbReference>
<dbReference type="SUPFAM" id="SSF50475">
    <property type="entry name" value="FMN-binding split barrel"/>
    <property type="match status" value="1"/>
</dbReference>
<dbReference type="InterPro" id="IPR012349">
    <property type="entry name" value="Split_barrel_FMN-bd"/>
</dbReference>
<accession>A0A841CPZ7</accession>
<dbReference type="PANTHER" id="PTHR35176">
    <property type="entry name" value="HEME OXYGENASE HI_0854-RELATED"/>
    <property type="match status" value="1"/>
</dbReference>
<gene>
    <name evidence="3" type="ORF">FHS29_005990</name>
</gene>
<feature type="domain" description="Pyridoxamine 5'-phosphate oxidase N-terminal" evidence="2">
    <location>
        <begin position="16"/>
        <end position="113"/>
    </location>
</feature>
<dbReference type="NCBIfam" id="TIGR03667">
    <property type="entry name" value="Rv3369"/>
    <property type="match status" value="1"/>
</dbReference>
<evidence type="ECO:0000313" key="3">
    <source>
        <dbReference type="EMBL" id="MBB5959369.1"/>
    </source>
</evidence>
<dbReference type="Pfam" id="PF01243">
    <property type="entry name" value="PNPOx_N"/>
    <property type="match status" value="1"/>
</dbReference>
<dbReference type="InterPro" id="IPR011576">
    <property type="entry name" value="Pyridox_Oxase_N"/>
</dbReference>
<sequence>MTFALPDPATEFGARVARRLREDMIAWVTSVDHAGTPQPAPVWFLWDDDAVLFYSRPNAKRLERLRANPRTSLNLNDEGLGKDVIVLTGTLTEEPGVRPAHEHAAFVEKYGELATATFGTTEKFSELYSVPLVLHPERLRGH</sequence>
<comment type="caution">
    <text evidence="3">The sequence shown here is derived from an EMBL/GenBank/DDBJ whole genome shotgun (WGS) entry which is preliminary data.</text>
</comment>
<protein>
    <submittedName>
        <fullName evidence="3">PPOX class probable F420-dependent enzyme</fullName>
    </submittedName>
</protein>
<dbReference type="Proteomes" id="UP000547510">
    <property type="component" value="Unassembled WGS sequence"/>
</dbReference>
<organism evidence="3 4">
    <name type="scientific">Saccharothrix tamanrassetensis</name>
    <dbReference type="NCBI Taxonomy" id="1051531"/>
    <lineage>
        <taxon>Bacteria</taxon>
        <taxon>Bacillati</taxon>
        <taxon>Actinomycetota</taxon>
        <taxon>Actinomycetes</taxon>
        <taxon>Pseudonocardiales</taxon>
        <taxon>Pseudonocardiaceae</taxon>
        <taxon>Saccharothrix</taxon>
    </lineage>
</organism>
<evidence type="ECO:0000256" key="1">
    <source>
        <dbReference type="ARBA" id="ARBA00023002"/>
    </source>
</evidence>
<dbReference type="GO" id="GO:0016627">
    <property type="term" value="F:oxidoreductase activity, acting on the CH-CH group of donors"/>
    <property type="evidence" value="ECO:0007669"/>
    <property type="project" value="TreeGrafter"/>
</dbReference>
<dbReference type="GO" id="GO:0070967">
    <property type="term" value="F:coenzyme F420 binding"/>
    <property type="evidence" value="ECO:0007669"/>
    <property type="project" value="TreeGrafter"/>
</dbReference>
<dbReference type="GO" id="GO:0005829">
    <property type="term" value="C:cytosol"/>
    <property type="evidence" value="ECO:0007669"/>
    <property type="project" value="TreeGrafter"/>
</dbReference>
<dbReference type="EMBL" id="JACHJN010000011">
    <property type="protein sequence ID" value="MBB5959369.1"/>
    <property type="molecule type" value="Genomic_DNA"/>
</dbReference>
<keyword evidence="4" id="KW-1185">Reference proteome</keyword>
<dbReference type="RefSeq" id="WP_184696212.1">
    <property type="nucleotide sequence ID" value="NZ_JACHJN010000011.1"/>
</dbReference>
<dbReference type="AlphaFoldDB" id="A0A841CPZ7"/>
<dbReference type="Gene3D" id="2.30.110.10">
    <property type="entry name" value="Electron Transport, Fmn-binding Protein, Chain A"/>
    <property type="match status" value="1"/>
</dbReference>
<reference evidence="3 4" key="1">
    <citation type="submission" date="2020-08" db="EMBL/GenBank/DDBJ databases">
        <title>Genomic Encyclopedia of Type Strains, Phase III (KMG-III): the genomes of soil and plant-associated and newly described type strains.</title>
        <authorList>
            <person name="Whitman W."/>
        </authorList>
    </citation>
    <scope>NUCLEOTIDE SEQUENCE [LARGE SCALE GENOMIC DNA]</scope>
    <source>
        <strain evidence="3 4">CECT 8640</strain>
    </source>
</reference>
<proteinExistence type="predicted"/>
<dbReference type="InterPro" id="IPR052019">
    <property type="entry name" value="F420H2_bilvrd_red/Heme_oxyg"/>
</dbReference>
<keyword evidence="1" id="KW-0560">Oxidoreductase</keyword>
<evidence type="ECO:0000259" key="2">
    <source>
        <dbReference type="Pfam" id="PF01243"/>
    </source>
</evidence>
<dbReference type="InterPro" id="IPR019966">
    <property type="entry name" value="F420-dep_enz_PPOX_Rv3369"/>
</dbReference>